<dbReference type="PANTHER" id="PTHR34220">
    <property type="entry name" value="SENSOR HISTIDINE KINASE YPDA"/>
    <property type="match status" value="1"/>
</dbReference>
<evidence type="ECO:0000256" key="7">
    <source>
        <dbReference type="SAM" id="Phobius"/>
    </source>
</evidence>
<dbReference type="GO" id="GO:0005886">
    <property type="term" value="C:plasma membrane"/>
    <property type="evidence" value="ECO:0007669"/>
    <property type="project" value="UniProtKB-SubCell"/>
</dbReference>
<dbReference type="EMBL" id="CP048209">
    <property type="protein sequence ID" value="QHT58942.1"/>
    <property type="molecule type" value="Genomic_DNA"/>
</dbReference>
<reference evidence="9 10" key="1">
    <citation type="submission" date="2020-01" db="EMBL/GenBank/DDBJ databases">
        <title>Paenibacillus sp. nov., isolated from tomato rhizosphere.</title>
        <authorList>
            <person name="Weon H.-Y."/>
            <person name="Lee S.A."/>
        </authorList>
    </citation>
    <scope>NUCLEOTIDE SEQUENCE [LARGE SCALE GENOMIC DNA]</scope>
    <source>
        <strain evidence="9 10">12200R-189</strain>
    </source>
</reference>
<keyword evidence="3" id="KW-0597">Phosphoprotein</keyword>
<comment type="subcellular location">
    <subcellularLocation>
        <location evidence="1">Cell membrane</location>
        <topology evidence="1">Multi-pass membrane protein</topology>
    </subcellularLocation>
</comment>
<dbReference type="Proteomes" id="UP000476064">
    <property type="component" value="Chromosome"/>
</dbReference>
<keyword evidence="5 9" id="KW-0418">Kinase</keyword>
<feature type="transmembrane region" description="Helical" evidence="7">
    <location>
        <begin position="12"/>
        <end position="34"/>
    </location>
</feature>
<feature type="domain" description="HAMP" evidence="8">
    <location>
        <begin position="310"/>
        <end position="362"/>
    </location>
</feature>
<dbReference type="Pfam" id="PF02518">
    <property type="entry name" value="HATPase_c"/>
    <property type="match status" value="1"/>
</dbReference>
<dbReference type="InterPro" id="IPR003594">
    <property type="entry name" value="HATPase_dom"/>
</dbReference>
<dbReference type="RefSeq" id="WP_162355010.1">
    <property type="nucleotide sequence ID" value="NZ_CP048209.1"/>
</dbReference>
<keyword evidence="10" id="KW-1185">Reference proteome</keyword>
<sequence>MKPLAEWAKLHVYQKVICVFVALVIPYCLINLWMNAEGQKVVKGDITSSNQTNVSFYSRQLDDQMSFIRNLQLQLLNDPELQKLNFLGKQINEFDSIQLVNRVKDRLVANLNASDYLVNVGVYIKSFGRTISTQTGITPVPNAEYRIISGYSELAPTRPLYYSGGKLFFLASANNGGIIAYFQLSVDKLEETLRPLVDRYGDSGALLADETFRNRISFKTKDEVVRLIEARISAIAARKPAAPEESFTVRSGKQIYVVTYSHISKQGLTLYTYLNQNELTGQLRTFNVWYIVLSVVSIAIIVLFSFSVNLMIHKPLKRLIVPFKLLEADSLLLPIDSRPNNEFGYLYRNLDQMVQRLKQSIRENYEQKIALQHSELKQLQSQINPHFLYNSFFNIYMICRSGDMEQASEMARRLGSYYQFITRSGKDEATLADEYKHALDYCEIQSIRFSNRIEVEAGELPEASCAYGVPRLIVQPIVENAFEHAFDNGRRRGHVYVRPTFEREVLRIAVEDDGGGLPDEALRALQAKLANATQAHEKTGLVNVSRRIRLKFGESSGVFVTRSEHGGLKAELVIHFSERGV</sequence>
<evidence type="ECO:0000256" key="6">
    <source>
        <dbReference type="ARBA" id="ARBA00023136"/>
    </source>
</evidence>
<keyword evidence="2" id="KW-1003">Cell membrane</keyword>
<keyword evidence="6 7" id="KW-0472">Membrane</keyword>
<keyword evidence="4" id="KW-0808">Transferase</keyword>
<dbReference type="Gene3D" id="6.10.340.10">
    <property type="match status" value="1"/>
</dbReference>
<dbReference type="AlphaFoldDB" id="A0A6C0FS91"/>
<dbReference type="InterPro" id="IPR036890">
    <property type="entry name" value="HATPase_C_sf"/>
</dbReference>
<dbReference type="InterPro" id="IPR050640">
    <property type="entry name" value="Bact_2-comp_sensor_kinase"/>
</dbReference>
<dbReference type="Pfam" id="PF06580">
    <property type="entry name" value="His_kinase"/>
    <property type="match status" value="1"/>
</dbReference>
<dbReference type="PANTHER" id="PTHR34220:SF7">
    <property type="entry name" value="SENSOR HISTIDINE KINASE YPDA"/>
    <property type="match status" value="1"/>
</dbReference>
<gene>
    <name evidence="9" type="ORF">GXP70_02515</name>
</gene>
<dbReference type="SUPFAM" id="SSF55874">
    <property type="entry name" value="ATPase domain of HSP90 chaperone/DNA topoisomerase II/histidine kinase"/>
    <property type="match status" value="1"/>
</dbReference>
<accession>A0A6C0FS91</accession>
<name>A0A6C0FS91_9BACL</name>
<evidence type="ECO:0000313" key="9">
    <source>
        <dbReference type="EMBL" id="QHT58942.1"/>
    </source>
</evidence>
<evidence type="ECO:0000256" key="3">
    <source>
        <dbReference type="ARBA" id="ARBA00022553"/>
    </source>
</evidence>
<evidence type="ECO:0000259" key="8">
    <source>
        <dbReference type="PROSITE" id="PS50885"/>
    </source>
</evidence>
<feature type="transmembrane region" description="Helical" evidence="7">
    <location>
        <begin position="288"/>
        <end position="312"/>
    </location>
</feature>
<evidence type="ECO:0000313" key="10">
    <source>
        <dbReference type="Proteomes" id="UP000476064"/>
    </source>
</evidence>
<keyword evidence="7" id="KW-1133">Transmembrane helix</keyword>
<dbReference type="GO" id="GO:0000155">
    <property type="term" value="F:phosphorelay sensor kinase activity"/>
    <property type="evidence" value="ECO:0007669"/>
    <property type="project" value="InterPro"/>
</dbReference>
<dbReference type="PROSITE" id="PS50885">
    <property type="entry name" value="HAMP"/>
    <property type="match status" value="1"/>
</dbReference>
<dbReference type="Gene3D" id="3.30.565.10">
    <property type="entry name" value="Histidine kinase-like ATPase, C-terminal domain"/>
    <property type="match status" value="1"/>
</dbReference>
<dbReference type="KEGG" id="plyc:GXP70_02515"/>
<protein>
    <submittedName>
        <fullName evidence="9">Two-component sensor histidine kinase</fullName>
    </submittedName>
</protein>
<evidence type="ECO:0000256" key="1">
    <source>
        <dbReference type="ARBA" id="ARBA00004651"/>
    </source>
</evidence>
<keyword evidence="7" id="KW-0812">Transmembrane</keyword>
<evidence type="ECO:0000256" key="2">
    <source>
        <dbReference type="ARBA" id="ARBA00022475"/>
    </source>
</evidence>
<evidence type="ECO:0000256" key="4">
    <source>
        <dbReference type="ARBA" id="ARBA00022679"/>
    </source>
</evidence>
<organism evidence="9 10">
    <name type="scientific">Paenibacillus lycopersici</name>
    <dbReference type="NCBI Taxonomy" id="2704462"/>
    <lineage>
        <taxon>Bacteria</taxon>
        <taxon>Bacillati</taxon>
        <taxon>Bacillota</taxon>
        <taxon>Bacilli</taxon>
        <taxon>Bacillales</taxon>
        <taxon>Paenibacillaceae</taxon>
        <taxon>Paenibacillus</taxon>
    </lineage>
</organism>
<proteinExistence type="predicted"/>
<evidence type="ECO:0000256" key="5">
    <source>
        <dbReference type="ARBA" id="ARBA00022777"/>
    </source>
</evidence>
<dbReference type="InterPro" id="IPR003660">
    <property type="entry name" value="HAMP_dom"/>
</dbReference>
<dbReference type="InterPro" id="IPR010559">
    <property type="entry name" value="Sig_transdc_His_kin_internal"/>
</dbReference>